<feature type="non-terminal residue" evidence="1">
    <location>
        <position position="1"/>
    </location>
</feature>
<feature type="non-terminal residue" evidence="1">
    <location>
        <position position="53"/>
    </location>
</feature>
<protein>
    <submittedName>
        <fullName evidence="1">13959_t:CDS:1</fullName>
    </submittedName>
</protein>
<reference evidence="1" key="1">
    <citation type="submission" date="2021-06" db="EMBL/GenBank/DDBJ databases">
        <authorList>
            <person name="Kallberg Y."/>
            <person name="Tangrot J."/>
            <person name="Rosling A."/>
        </authorList>
    </citation>
    <scope>NUCLEOTIDE SEQUENCE</scope>
    <source>
        <strain evidence="1">MA453B</strain>
    </source>
</reference>
<proteinExistence type="predicted"/>
<dbReference type="AlphaFoldDB" id="A0A9N9KB87"/>
<comment type="caution">
    <text evidence="1">The sequence shown here is derived from an EMBL/GenBank/DDBJ whole genome shotgun (WGS) entry which is preliminary data.</text>
</comment>
<organism evidence="1 2">
    <name type="scientific">Dentiscutata erythropus</name>
    <dbReference type="NCBI Taxonomy" id="1348616"/>
    <lineage>
        <taxon>Eukaryota</taxon>
        <taxon>Fungi</taxon>
        <taxon>Fungi incertae sedis</taxon>
        <taxon>Mucoromycota</taxon>
        <taxon>Glomeromycotina</taxon>
        <taxon>Glomeromycetes</taxon>
        <taxon>Diversisporales</taxon>
        <taxon>Gigasporaceae</taxon>
        <taxon>Dentiscutata</taxon>
    </lineage>
</organism>
<evidence type="ECO:0000313" key="1">
    <source>
        <dbReference type="EMBL" id="CAG8821238.1"/>
    </source>
</evidence>
<evidence type="ECO:0000313" key="2">
    <source>
        <dbReference type="Proteomes" id="UP000789405"/>
    </source>
</evidence>
<name>A0A9N9KB87_9GLOM</name>
<keyword evidence="2" id="KW-1185">Reference proteome</keyword>
<dbReference type="EMBL" id="CAJVPY010060433">
    <property type="protein sequence ID" value="CAG8821238.1"/>
    <property type="molecule type" value="Genomic_DNA"/>
</dbReference>
<gene>
    <name evidence="1" type="ORF">DERYTH_LOCUS27091</name>
</gene>
<accession>A0A9N9KB87</accession>
<dbReference type="OrthoDB" id="2423653at2759"/>
<dbReference type="Proteomes" id="UP000789405">
    <property type="component" value="Unassembled WGS sequence"/>
</dbReference>
<sequence length="53" mass="6034">NLAKKEGNIFEEIEIDKGEKILVGNERTVFEENKVVVLEDSEEENEVQVISVT</sequence>